<dbReference type="Pfam" id="PF00664">
    <property type="entry name" value="ABC_membrane"/>
    <property type="match status" value="1"/>
</dbReference>
<gene>
    <name evidence="12" type="ORF">CDQ84_16920</name>
</gene>
<dbReference type="PROSITE" id="PS50893">
    <property type="entry name" value="ABC_TRANSPORTER_2"/>
    <property type="match status" value="1"/>
</dbReference>
<reference evidence="12 13" key="1">
    <citation type="submission" date="2017-06" db="EMBL/GenBank/DDBJ databases">
        <title>Investigating the central metabolism of Clostridium thermosuccinogenes.</title>
        <authorList>
            <person name="Koendjbiharie J.G."/>
            <person name="van Kranenburg R."/>
        </authorList>
    </citation>
    <scope>NUCLEOTIDE SEQUENCE [LARGE SCALE GENOMIC DNA]</scope>
    <source>
        <strain evidence="12 13">DSM 5806</strain>
    </source>
</reference>
<dbReference type="PROSITE" id="PS00211">
    <property type="entry name" value="ABC_TRANSPORTER_1"/>
    <property type="match status" value="1"/>
</dbReference>
<dbReference type="EMBL" id="NIOJ01000064">
    <property type="protein sequence ID" value="PNT95544.1"/>
    <property type="molecule type" value="Genomic_DNA"/>
</dbReference>
<keyword evidence="5" id="KW-0547">Nucleotide-binding</keyword>
<keyword evidence="2" id="KW-0813">Transport</keyword>
<dbReference type="RefSeq" id="WP_103082921.1">
    <property type="nucleotide sequence ID" value="NZ_CP021850.1"/>
</dbReference>
<dbReference type="CDD" id="cd18541">
    <property type="entry name" value="ABC_6TM_TmrB_like"/>
    <property type="match status" value="1"/>
</dbReference>
<dbReference type="InterPro" id="IPR036640">
    <property type="entry name" value="ABC1_TM_sf"/>
</dbReference>
<feature type="transmembrane region" description="Helical" evidence="9">
    <location>
        <begin position="279"/>
        <end position="300"/>
    </location>
</feature>
<feature type="transmembrane region" description="Helical" evidence="9">
    <location>
        <begin position="246"/>
        <end position="267"/>
    </location>
</feature>
<dbReference type="GO" id="GO:0005886">
    <property type="term" value="C:plasma membrane"/>
    <property type="evidence" value="ECO:0007669"/>
    <property type="project" value="UniProtKB-SubCell"/>
</dbReference>
<evidence type="ECO:0000256" key="6">
    <source>
        <dbReference type="ARBA" id="ARBA00022840"/>
    </source>
</evidence>
<comment type="caution">
    <text evidence="12">The sequence shown here is derived from an EMBL/GenBank/DDBJ whole genome shotgun (WGS) entry which is preliminary data.</text>
</comment>
<dbReference type="SUPFAM" id="SSF90123">
    <property type="entry name" value="ABC transporter transmembrane region"/>
    <property type="match status" value="1"/>
</dbReference>
<dbReference type="AlphaFoldDB" id="A0A2K2F803"/>
<dbReference type="Gene3D" id="1.20.1560.10">
    <property type="entry name" value="ABC transporter type 1, transmembrane domain"/>
    <property type="match status" value="1"/>
</dbReference>
<dbReference type="PANTHER" id="PTHR43394:SF1">
    <property type="entry name" value="ATP-BINDING CASSETTE SUB-FAMILY B MEMBER 10, MITOCHONDRIAL"/>
    <property type="match status" value="1"/>
</dbReference>
<dbReference type="InterPro" id="IPR039421">
    <property type="entry name" value="Type_1_exporter"/>
</dbReference>
<dbReference type="FunFam" id="1.20.1560.10:FF:000011">
    <property type="entry name" value="Multidrug ABC transporter ATP-binding protein"/>
    <property type="match status" value="1"/>
</dbReference>
<dbReference type="SUPFAM" id="SSF52540">
    <property type="entry name" value="P-loop containing nucleoside triphosphate hydrolases"/>
    <property type="match status" value="1"/>
</dbReference>
<evidence type="ECO:0000256" key="4">
    <source>
        <dbReference type="ARBA" id="ARBA00022692"/>
    </source>
</evidence>
<evidence type="ECO:0000256" key="9">
    <source>
        <dbReference type="SAM" id="Phobius"/>
    </source>
</evidence>
<dbReference type="InterPro" id="IPR003593">
    <property type="entry name" value="AAA+_ATPase"/>
</dbReference>
<dbReference type="GO" id="GO:0015421">
    <property type="term" value="F:ABC-type oligopeptide transporter activity"/>
    <property type="evidence" value="ECO:0007669"/>
    <property type="project" value="TreeGrafter"/>
</dbReference>
<evidence type="ECO:0000256" key="5">
    <source>
        <dbReference type="ARBA" id="ARBA00022741"/>
    </source>
</evidence>
<dbReference type="FunFam" id="3.40.50.300:FF:000221">
    <property type="entry name" value="Multidrug ABC transporter ATP-binding protein"/>
    <property type="match status" value="1"/>
</dbReference>
<dbReference type="InterPro" id="IPR003439">
    <property type="entry name" value="ABC_transporter-like_ATP-bd"/>
</dbReference>
<dbReference type="SMART" id="SM00382">
    <property type="entry name" value="AAA"/>
    <property type="match status" value="1"/>
</dbReference>
<evidence type="ECO:0000259" key="10">
    <source>
        <dbReference type="PROSITE" id="PS50893"/>
    </source>
</evidence>
<protein>
    <submittedName>
        <fullName evidence="12">ATPase</fullName>
    </submittedName>
</protein>
<feature type="transmembrane region" description="Helical" evidence="9">
    <location>
        <begin position="54"/>
        <end position="76"/>
    </location>
</feature>
<dbReference type="InterPro" id="IPR027417">
    <property type="entry name" value="P-loop_NTPase"/>
</dbReference>
<keyword evidence="7 9" id="KW-1133">Transmembrane helix</keyword>
<comment type="subcellular location">
    <subcellularLocation>
        <location evidence="1">Cell membrane</location>
        <topology evidence="1">Multi-pass membrane protein</topology>
    </subcellularLocation>
</comment>
<evidence type="ECO:0000259" key="11">
    <source>
        <dbReference type="PROSITE" id="PS50929"/>
    </source>
</evidence>
<dbReference type="Proteomes" id="UP000236151">
    <property type="component" value="Unassembled WGS sequence"/>
</dbReference>
<dbReference type="OrthoDB" id="9771903at2"/>
<dbReference type="GO" id="GO:0016887">
    <property type="term" value="F:ATP hydrolysis activity"/>
    <property type="evidence" value="ECO:0007669"/>
    <property type="project" value="InterPro"/>
</dbReference>
<dbReference type="Gene3D" id="3.40.50.300">
    <property type="entry name" value="P-loop containing nucleotide triphosphate hydrolases"/>
    <property type="match status" value="1"/>
</dbReference>
<keyword evidence="4 9" id="KW-0812">Transmembrane</keyword>
<feature type="transmembrane region" description="Helical" evidence="9">
    <location>
        <begin position="15"/>
        <end position="34"/>
    </location>
</feature>
<evidence type="ECO:0000256" key="1">
    <source>
        <dbReference type="ARBA" id="ARBA00004651"/>
    </source>
</evidence>
<keyword evidence="13" id="KW-1185">Reference proteome</keyword>
<keyword evidence="3" id="KW-1003">Cell membrane</keyword>
<dbReference type="PROSITE" id="PS50929">
    <property type="entry name" value="ABC_TM1F"/>
    <property type="match status" value="1"/>
</dbReference>
<feature type="transmembrane region" description="Helical" evidence="9">
    <location>
        <begin position="157"/>
        <end position="177"/>
    </location>
</feature>
<dbReference type="PANTHER" id="PTHR43394">
    <property type="entry name" value="ATP-DEPENDENT PERMEASE MDL1, MITOCHONDRIAL"/>
    <property type="match status" value="1"/>
</dbReference>
<keyword evidence="6" id="KW-0067">ATP-binding</keyword>
<proteinExistence type="predicted"/>
<dbReference type="InterPro" id="IPR011527">
    <property type="entry name" value="ABC1_TM_dom"/>
</dbReference>
<evidence type="ECO:0000256" key="2">
    <source>
        <dbReference type="ARBA" id="ARBA00022448"/>
    </source>
</evidence>
<evidence type="ECO:0000256" key="8">
    <source>
        <dbReference type="ARBA" id="ARBA00023136"/>
    </source>
</evidence>
<dbReference type="InterPro" id="IPR017871">
    <property type="entry name" value="ABC_transporter-like_CS"/>
</dbReference>
<accession>A0A2K2F803</accession>
<organism evidence="12 13">
    <name type="scientific">Clostridium thermosuccinogenes</name>
    <dbReference type="NCBI Taxonomy" id="84032"/>
    <lineage>
        <taxon>Bacteria</taxon>
        <taxon>Bacillati</taxon>
        <taxon>Bacillota</taxon>
        <taxon>Clostridia</taxon>
        <taxon>Eubacteriales</taxon>
        <taxon>Clostridiaceae</taxon>
        <taxon>Clostridium</taxon>
    </lineage>
</organism>
<feature type="transmembrane region" description="Helical" evidence="9">
    <location>
        <begin position="130"/>
        <end position="151"/>
    </location>
</feature>
<feature type="domain" description="ABC transporter" evidence="10">
    <location>
        <begin position="335"/>
        <end position="570"/>
    </location>
</feature>
<evidence type="ECO:0000313" key="13">
    <source>
        <dbReference type="Proteomes" id="UP000236151"/>
    </source>
</evidence>
<evidence type="ECO:0000313" key="12">
    <source>
        <dbReference type="EMBL" id="PNT95544.1"/>
    </source>
</evidence>
<sequence>MGKQIILTFLKKHKISYIIGIVFMLLTSYIQSLFPNVLGKTIDVLSMDGFETGVVMKYIALILLIAVGTFITTYLWRNMVIVNARKLECHLREMLYNHFQKLSPEFYNKHATGDLIAYAINDISAIRMTLGPATSLTINGIVTCAIVIYSMTQSGSWQLTLAALLPIPFIVVFMLKIGKLIQSRFRRVQECFAAVSGRVNENINGIRVIKAYTQEDSEMENFQTLNNQMVEANVSMVRISSLLSPAIEIAFSISFVLNLIIGGNMVLAGSISLGDFIAFNGYLTMILRPVVSIGRVITIMERGMASLKRLNEVFDTEPQIKDGEKMISRPIQGDIEIRNLDFSYPGTESKALSDISIKIPKGHTLGIVGRTGSGKSTIANLLLKLYNVENGKIFIDGVDINDYSLATLRDGFGYVPQDNFLFSASIKDNITFFKPDFPDEKVEKAAKNSCIYDSIKEFPDGFDTILGERGVNLSGGQKQRVSIARAIARDPAILILDDSLSAVDTITEAKILDNFKRIRKNKTTIIIAHRLSAVESADEIIVMDNGRICERGTHEELLKKGGVYYGIYAEQTESRNDRLQ</sequence>
<dbReference type="GO" id="GO:0005524">
    <property type="term" value="F:ATP binding"/>
    <property type="evidence" value="ECO:0007669"/>
    <property type="project" value="UniProtKB-KW"/>
</dbReference>
<keyword evidence="8 9" id="KW-0472">Membrane</keyword>
<name>A0A2K2F803_9CLOT</name>
<evidence type="ECO:0000256" key="3">
    <source>
        <dbReference type="ARBA" id="ARBA00022475"/>
    </source>
</evidence>
<dbReference type="Pfam" id="PF00005">
    <property type="entry name" value="ABC_tran"/>
    <property type="match status" value="1"/>
</dbReference>
<feature type="domain" description="ABC transmembrane type-1" evidence="11">
    <location>
        <begin position="18"/>
        <end position="302"/>
    </location>
</feature>
<dbReference type="KEGG" id="cthd:CDO33_20210"/>
<evidence type="ECO:0000256" key="7">
    <source>
        <dbReference type="ARBA" id="ARBA00022989"/>
    </source>
</evidence>